<feature type="region of interest" description="Disordered" evidence="1">
    <location>
        <begin position="1"/>
        <end position="45"/>
    </location>
</feature>
<feature type="compositionally biased region" description="Polar residues" evidence="1">
    <location>
        <begin position="8"/>
        <end position="29"/>
    </location>
</feature>
<comment type="caution">
    <text evidence="2">The sequence shown here is derived from an EMBL/GenBank/DDBJ whole genome shotgun (WGS) entry which is preliminary data.</text>
</comment>
<reference evidence="2" key="1">
    <citation type="submission" date="2016-10" db="EMBL/GenBank/DDBJ databases">
        <authorList>
            <person name="Benchimol M."/>
            <person name="Almeida L.G."/>
            <person name="Vasconcelos A.T."/>
            <person name="Perreira-Neves A."/>
            <person name="Rosa I.A."/>
            <person name="Tasca T."/>
            <person name="Bogo M.R."/>
            <person name="de Souza W."/>
        </authorList>
    </citation>
    <scope>NUCLEOTIDE SEQUENCE [LARGE SCALE GENOMIC DNA]</scope>
    <source>
        <strain evidence="2">K</strain>
    </source>
</reference>
<evidence type="ECO:0000256" key="1">
    <source>
        <dbReference type="SAM" id="MobiDB-lite"/>
    </source>
</evidence>
<evidence type="ECO:0000313" key="2">
    <source>
        <dbReference type="EMBL" id="OHS98795.1"/>
    </source>
</evidence>
<evidence type="ECO:0000313" key="3">
    <source>
        <dbReference type="Proteomes" id="UP000179807"/>
    </source>
</evidence>
<protein>
    <submittedName>
        <fullName evidence="2">Uncharacterized protein</fullName>
    </submittedName>
</protein>
<dbReference type="EMBL" id="MLAK01001037">
    <property type="protein sequence ID" value="OHS98795.1"/>
    <property type="molecule type" value="Genomic_DNA"/>
</dbReference>
<keyword evidence="3" id="KW-1185">Reference proteome</keyword>
<accession>A0A1J4JMN0</accession>
<dbReference type="GeneID" id="94825049"/>
<name>A0A1J4JMN0_9EUKA</name>
<dbReference type="RefSeq" id="XP_068351932.1">
    <property type="nucleotide sequence ID" value="XM_068490345.1"/>
</dbReference>
<dbReference type="AlphaFoldDB" id="A0A1J4JMN0"/>
<dbReference type="Proteomes" id="UP000179807">
    <property type="component" value="Unassembled WGS sequence"/>
</dbReference>
<dbReference type="VEuPathDB" id="TrichDB:TRFO_01843"/>
<gene>
    <name evidence="2" type="ORF">TRFO_01843</name>
</gene>
<organism evidence="2 3">
    <name type="scientific">Tritrichomonas foetus</name>
    <dbReference type="NCBI Taxonomy" id="1144522"/>
    <lineage>
        <taxon>Eukaryota</taxon>
        <taxon>Metamonada</taxon>
        <taxon>Parabasalia</taxon>
        <taxon>Tritrichomonadida</taxon>
        <taxon>Tritrichomonadidae</taxon>
        <taxon>Tritrichomonas</taxon>
    </lineage>
</organism>
<sequence>MIVEKNQNDYNKGNETSVKSIPLNNSQNEINEKLPKQNSASVQNDDCDNDISMISKNRSKALILSIPSISRFAFSQKDGTFTFNYQIDDDEPLSLQLPYGTNVGEANDIIAEEINKNSGNCNPQNISILYAG</sequence>
<proteinExistence type="predicted"/>